<dbReference type="InterPro" id="IPR017981">
    <property type="entry name" value="GPCR_2-like_7TM"/>
</dbReference>
<feature type="region of interest" description="Disordered" evidence="8">
    <location>
        <begin position="980"/>
        <end position="1013"/>
    </location>
</feature>
<keyword evidence="10" id="KW-0732">Signal</keyword>
<dbReference type="InterPro" id="IPR036179">
    <property type="entry name" value="Ig-like_dom_sf"/>
</dbReference>
<dbReference type="PROSITE" id="PS50261">
    <property type="entry name" value="G_PROTEIN_RECEP_F2_4"/>
    <property type="match status" value="1"/>
</dbReference>
<dbReference type="EMBL" id="CAJOBD010001534">
    <property type="protein sequence ID" value="CAF3809489.1"/>
    <property type="molecule type" value="Genomic_DNA"/>
</dbReference>
<dbReference type="PROSITE" id="PS50227">
    <property type="entry name" value="G_PROTEIN_RECEP_F2_3"/>
    <property type="match status" value="1"/>
</dbReference>
<feature type="transmembrane region" description="Helical" evidence="9">
    <location>
        <begin position="751"/>
        <end position="769"/>
    </location>
</feature>
<feature type="transmembrane region" description="Helical" evidence="9">
    <location>
        <begin position="1852"/>
        <end position="1872"/>
    </location>
</feature>
<feature type="transmembrane region" description="Helical" evidence="9">
    <location>
        <begin position="645"/>
        <end position="666"/>
    </location>
</feature>
<dbReference type="CDD" id="cd09912">
    <property type="entry name" value="DLP_2"/>
    <property type="match status" value="1"/>
</dbReference>
<dbReference type="InterPro" id="IPR045063">
    <property type="entry name" value="Dynamin_N"/>
</dbReference>
<evidence type="ECO:0000256" key="6">
    <source>
        <dbReference type="ARBA" id="ARBA00023136"/>
    </source>
</evidence>
<dbReference type="GO" id="GO:0007166">
    <property type="term" value="P:cell surface receptor signaling pathway"/>
    <property type="evidence" value="ECO:0007669"/>
    <property type="project" value="InterPro"/>
</dbReference>
<feature type="coiled-coil region" evidence="7">
    <location>
        <begin position="1947"/>
        <end position="1981"/>
    </location>
</feature>
<feature type="signal peptide" evidence="10">
    <location>
        <begin position="1"/>
        <end position="18"/>
    </location>
</feature>
<feature type="region of interest" description="Disordered" evidence="8">
    <location>
        <begin position="1122"/>
        <end position="1141"/>
    </location>
</feature>
<dbReference type="SMART" id="SM00369">
    <property type="entry name" value="LRR_TYP"/>
    <property type="match status" value="1"/>
</dbReference>
<organism evidence="13 14">
    <name type="scientific">Rotaria sordida</name>
    <dbReference type="NCBI Taxonomy" id="392033"/>
    <lineage>
        <taxon>Eukaryota</taxon>
        <taxon>Metazoa</taxon>
        <taxon>Spiralia</taxon>
        <taxon>Gnathifera</taxon>
        <taxon>Rotifera</taxon>
        <taxon>Eurotatoria</taxon>
        <taxon>Bdelloidea</taxon>
        <taxon>Philodinida</taxon>
        <taxon>Philodinidae</taxon>
        <taxon>Rotaria</taxon>
    </lineage>
</organism>
<evidence type="ECO:0000259" key="11">
    <source>
        <dbReference type="PROSITE" id="PS50227"/>
    </source>
</evidence>
<feature type="transmembrane region" description="Helical" evidence="9">
    <location>
        <begin position="789"/>
        <end position="809"/>
    </location>
</feature>
<feature type="transmembrane region" description="Helical" evidence="9">
    <location>
        <begin position="672"/>
        <end position="702"/>
    </location>
</feature>
<proteinExistence type="predicted"/>
<dbReference type="GO" id="GO:0009966">
    <property type="term" value="P:regulation of signal transduction"/>
    <property type="evidence" value="ECO:0007669"/>
    <property type="project" value="UniProtKB-ARBA"/>
</dbReference>
<dbReference type="PANTHER" id="PTHR43681:SF1">
    <property type="entry name" value="SARCALUMENIN"/>
    <property type="match status" value="1"/>
</dbReference>
<feature type="domain" description="G-protein coupled receptors family 2 profile 2" evidence="12">
    <location>
        <begin position="610"/>
        <end position="807"/>
    </location>
</feature>
<dbReference type="SUPFAM" id="SSF52540">
    <property type="entry name" value="P-loop containing nucleoside triphosphate hydrolases"/>
    <property type="match status" value="1"/>
</dbReference>
<dbReference type="Pfam" id="PF00350">
    <property type="entry name" value="Dynamin_N"/>
    <property type="match status" value="2"/>
</dbReference>
<keyword evidence="3 9" id="KW-0812">Transmembrane</keyword>
<evidence type="ECO:0000256" key="9">
    <source>
        <dbReference type="SAM" id="Phobius"/>
    </source>
</evidence>
<keyword evidence="6 9" id="KW-0472">Membrane</keyword>
<feature type="compositionally biased region" description="Low complexity" evidence="8">
    <location>
        <begin position="993"/>
        <end position="1004"/>
    </location>
</feature>
<dbReference type="Proteomes" id="UP000663836">
    <property type="component" value="Unassembled WGS sequence"/>
</dbReference>
<dbReference type="Gene3D" id="2.60.40.10">
    <property type="entry name" value="Immunoglobulins"/>
    <property type="match status" value="1"/>
</dbReference>
<dbReference type="InterPro" id="IPR013783">
    <property type="entry name" value="Ig-like_fold"/>
</dbReference>
<comment type="caution">
    <text evidence="13">The sequence shown here is derived from an EMBL/GenBank/DDBJ whole genome shotgun (WGS) entry which is preliminary data.</text>
</comment>
<feature type="transmembrane region" description="Helical" evidence="9">
    <location>
        <begin position="1878"/>
        <end position="1896"/>
    </location>
</feature>
<dbReference type="InterPro" id="IPR003591">
    <property type="entry name" value="Leu-rich_rpt_typical-subtyp"/>
</dbReference>
<sequence>MLFLYFVSIFYVIKYSLSEQCPSSNFCICSSDLTIITCTNRKLTDENLINLNNQFPKSTIILNLSSNSLTSINSLINLNNLQILDLSYNKIFYLPSNLFTKYSQLSSLYISNNLIKTIPKTYNEISNINFDISNNPLNCTCSLKWLIKWFQTIKLLNKINCQKSKQLNENDFFCLNQKKKDFLLITPEQSQIVYQNDPFILNCSSNTKIFWTFNENFYSNNSTIFIPYLKLNHSGLWTCHSLNLNRSVSLHVLNIQTNHFCQSLQMDTSKGHFYWPRTLTGQIVQLKCPFGSAAWLINSYDDSKAYYTCSFNRQWIDLDLSQCAFRTNISREFDRLLLKNSTNLLTKLLTYISKIDFNEFKFDDIIFLIDVIDDEKDKYIYMKKNFEEISMLIYRLTDFILQINLNFIHINEYQLALNRLRSIIEDLLNLTNYSWIYVGKQLTAMTLESPLPPTICYIPNRSLLTIICGILNRQYKRHEPRLATIQFPLKSNITTNQSSIFRIIFYRKSTLFTSDIQINNNPVIYMQPITSANVSTVTVTFYGQSNLASIGIWNSDETSWEMKSSICQINRQNIDLISTDCILTKNTSLSITYLNNFNENPNLFLNINYLDLAIYLSSITASACFFICILFYVCCHKVFLMPRSFFHCLINYWFSLAILLPLFAFGIRQSQYLFLCQFIAISLHYLCLTTILWLTLLTYCIWQKLYVIWTGKGHNDDTNESPNGKSSVTIVDYDDDGLPIMKLKSKPIIQFYFLAYGISFIICGINVAISRDQYITNKICFLNNFESLLTLFIPLIIFIFLLLIFLLSARINIKRLTKEAIRLRNLPDENDIEPETNNIEINDNILSSKPNEILPIIMPSDNKNQNEILPHIDCHQSHLDSLCSSDMDHQHQPSKQLLSILFQLILLSLIFLTSLSIYLHPLHSFNIRLEHSIYNHLYGFFVLILGVYILAFYVLTRSDLTMHCQYNICFRKHKKKRLLNQSYNEPPPPPQTPQQSPSLPTHPLIPSSSSNGNNQDKIILNENLINDESFTEQIPSPSPPHSHYSSSIYQYQIPQNDEITTMSNGLPYGSKRQTNIASKYYARHRHILKTSMSTSETSLQQNDSLHHSTLNTIQQELTTPIDSQQAESHSSYDSLPKRSINSPKENHIIQNENARFRLPSVATSRPFIRPTTLPISPRSQASPSQAIIRPLPIIRLSSPSTNKILSSPITINSSSTIIANGHINPIIDLNTGRNSYRIMPSPSTEERHATYVYLNKNTHLIQQENSLKEKPSIWKKPINGNHSHVAYIDEDDEGSVSLKSSTCNSTTATSSSTTSPILSRKERSEILSSTSSSSSSSTFSNDFPNGALDTNQIILHESSVMSLCLSLCRQQIIRYRLNNYFNLRSIIIYQRKFSSHLSDSNVNPNLPLLDHSHHELVKRIKNLLINVQTDLTLLSAPDKKLLNEAQTNIESIFLLVVVGEFNSGKSQFINTLLGEKEICPTGVLPTTDIIQILKYGTKRKDVIESDHIKSIYLPNEWLKQTNIVDTPGTNAILQTHQQITEHFIPRSDYVLFVTSVDRPFSESERLFLVRIHEWRKKVLIILNKIDQIEQDIDKEKILNYVRNNAYQVLDDISVPIFPISSLKSIGIKQLEDYLRIELNDKIKLKIKLENPLGIAERIFDKYLAIVHERKQILVDDEQVLFVLHSDVDEYRRQMLDDFKLQLNKIDNIFFRMIDNMEEFLLEYIQISRLIPTLFSTSSSSELKVQFNNRVNKNVEQDINQCISHLCDWLVERSNRTVHQLNKHLNTNSIHSRRQQQIIKYTSNNMTSGVDADFSLSRQQILNQLQTQCQNILYKQKTATGAQADDLSASVRATMLGTAAIEIGAIGLGALATLASFDWTGLLGAGLIGILGLYLIPMRRLTIKQEMKDRIDKTHIDLTEQLEKHFLHELDNNERKMRELIMPYTRFVQDEEEKLKKTTEQIETVRKQIKQLKLDIQILLSQKEKKE</sequence>
<keyword evidence="4" id="KW-0677">Repeat</keyword>
<dbReference type="Gene3D" id="1.20.1070.10">
    <property type="entry name" value="Rhodopsin 7-helix transmembrane proteins"/>
    <property type="match status" value="1"/>
</dbReference>
<keyword evidence="2" id="KW-0433">Leucine-rich repeat</keyword>
<dbReference type="Gene3D" id="3.40.50.300">
    <property type="entry name" value="P-loop containing nucleotide triphosphate hydrolases"/>
    <property type="match status" value="1"/>
</dbReference>
<dbReference type="InterPro" id="IPR027417">
    <property type="entry name" value="P-loop_NTPase"/>
</dbReference>
<evidence type="ECO:0000259" key="12">
    <source>
        <dbReference type="PROSITE" id="PS50261"/>
    </source>
</evidence>
<dbReference type="Gene3D" id="3.80.10.10">
    <property type="entry name" value="Ribonuclease Inhibitor"/>
    <property type="match status" value="1"/>
</dbReference>
<feature type="domain" description="G-protein coupled receptors family 2 profile 1" evidence="11">
    <location>
        <begin position="238"/>
        <end position="327"/>
    </location>
</feature>
<dbReference type="InterPro" id="IPR051943">
    <property type="entry name" value="TRAFAC_Dynamin-like_GTPase"/>
</dbReference>
<evidence type="ECO:0000313" key="14">
    <source>
        <dbReference type="Proteomes" id="UP000663836"/>
    </source>
</evidence>
<dbReference type="PROSITE" id="PS51450">
    <property type="entry name" value="LRR"/>
    <property type="match status" value="2"/>
</dbReference>
<evidence type="ECO:0000313" key="13">
    <source>
        <dbReference type="EMBL" id="CAF3809489.1"/>
    </source>
</evidence>
<protein>
    <submittedName>
        <fullName evidence="13">Uncharacterized protein</fullName>
    </submittedName>
</protein>
<comment type="subcellular location">
    <subcellularLocation>
        <location evidence="1">Membrane</location>
        <topology evidence="1">Multi-pass membrane protein</topology>
    </subcellularLocation>
</comment>
<evidence type="ECO:0000256" key="5">
    <source>
        <dbReference type="ARBA" id="ARBA00022989"/>
    </source>
</evidence>
<dbReference type="InterPro" id="IPR032675">
    <property type="entry name" value="LRR_dom_sf"/>
</dbReference>
<reference evidence="13" key="1">
    <citation type="submission" date="2021-02" db="EMBL/GenBank/DDBJ databases">
        <authorList>
            <person name="Nowell W R."/>
        </authorList>
    </citation>
    <scope>NUCLEOTIDE SEQUENCE</scope>
</reference>
<dbReference type="InterPro" id="IPR001611">
    <property type="entry name" value="Leu-rich_rpt"/>
</dbReference>
<evidence type="ECO:0000256" key="8">
    <source>
        <dbReference type="SAM" id="MobiDB-lite"/>
    </source>
</evidence>
<dbReference type="SUPFAM" id="SSF52058">
    <property type="entry name" value="L domain-like"/>
    <property type="match status" value="1"/>
</dbReference>
<evidence type="ECO:0000256" key="2">
    <source>
        <dbReference type="ARBA" id="ARBA00022614"/>
    </source>
</evidence>
<evidence type="ECO:0000256" key="10">
    <source>
        <dbReference type="SAM" id="SignalP"/>
    </source>
</evidence>
<feature type="region of interest" description="Disordered" evidence="8">
    <location>
        <begin position="1298"/>
        <end position="1341"/>
    </location>
</feature>
<accession>A0A819CKA9</accession>
<feature type="compositionally biased region" description="Low complexity" evidence="8">
    <location>
        <begin position="1300"/>
        <end position="1315"/>
    </location>
</feature>
<dbReference type="GO" id="GO:0016020">
    <property type="term" value="C:membrane"/>
    <property type="evidence" value="ECO:0007669"/>
    <property type="project" value="UniProtKB-SubCell"/>
</dbReference>
<dbReference type="SUPFAM" id="SSF48726">
    <property type="entry name" value="Immunoglobulin"/>
    <property type="match status" value="1"/>
</dbReference>
<feature type="transmembrane region" description="Helical" evidence="9">
    <location>
        <begin position="612"/>
        <end position="633"/>
    </location>
</feature>
<feature type="chain" id="PRO_5032782230" evidence="10">
    <location>
        <begin position="19"/>
        <end position="1986"/>
    </location>
</feature>
<evidence type="ECO:0000256" key="1">
    <source>
        <dbReference type="ARBA" id="ARBA00004141"/>
    </source>
</evidence>
<dbReference type="GO" id="GO:0004930">
    <property type="term" value="F:G protein-coupled receptor activity"/>
    <property type="evidence" value="ECO:0007669"/>
    <property type="project" value="InterPro"/>
</dbReference>
<feature type="transmembrane region" description="Helical" evidence="9">
    <location>
        <begin position="897"/>
        <end position="917"/>
    </location>
</feature>
<keyword evidence="7" id="KW-0175">Coiled coil</keyword>
<evidence type="ECO:0000256" key="7">
    <source>
        <dbReference type="SAM" id="Coils"/>
    </source>
</evidence>
<dbReference type="InterPro" id="IPR001879">
    <property type="entry name" value="GPCR_2_extracellular_dom"/>
</dbReference>
<name>A0A819CKA9_9BILA</name>
<evidence type="ECO:0000256" key="4">
    <source>
        <dbReference type="ARBA" id="ARBA00022737"/>
    </source>
</evidence>
<gene>
    <name evidence="13" type="ORF">JBS370_LOCUS15779</name>
</gene>
<evidence type="ECO:0000256" key="3">
    <source>
        <dbReference type="ARBA" id="ARBA00022692"/>
    </source>
</evidence>
<feature type="transmembrane region" description="Helical" evidence="9">
    <location>
        <begin position="937"/>
        <end position="955"/>
    </location>
</feature>
<dbReference type="PANTHER" id="PTHR43681">
    <property type="entry name" value="TRANSMEMBRANE GTPASE FZO"/>
    <property type="match status" value="1"/>
</dbReference>
<feature type="compositionally biased region" description="Low complexity" evidence="8">
    <location>
        <begin position="1328"/>
        <end position="1340"/>
    </location>
</feature>
<keyword evidence="5 9" id="KW-1133">Transmembrane helix</keyword>